<sequence>MPPQPRSSDSNISYERAATLQDLKEMAMIDATAQKPSPDLPRLARSFAQPAQKRGVGFGFESLEAEMQAYKLDMDAELRNGNQNIDGGNEEVKQKFVVFKDEDGQQPPAPRSPPSTLFPLSTLSTPQPNESSSAPSTIYSASLPIHAAVLSQLALISRERADLLARLHALHEQEHDLLKAYVDAASFPSPSIAQSYTKASPPTIPSATNLSPQPSTKFSTSVTPSIRARATRKPLATTTRPKLNEDEISKRSMSSTKPRLPSHFTPSHVSTAKEPSSYQRPTRTSAKHMSLRKDTTKQRTPLSLVPTPYKKNTVSKLHTNEAESREKREFTSLISVERKERDTKVVADMSRDVYASATVGRDTTGDKLEIRARCQDKGKDVKTLGKGKVETQGVTRGRTPAILTTAGKKEIVKNTPGTSKEGVAKTPKSRIPTSTRNPVSKGVKTPGRDNATREWNVPATVARKKWDF</sequence>
<comment type="caution">
    <text evidence="2">The sequence shown here is derived from an EMBL/GenBank/DDBJ whole genome shotgun (WGS) entry which is preliminary data.</text>
</comment>
<evidence type="ECO:0000313" key="3">
    <source>
        <dbReference type="Proteomes" id="UP001280581"/>
    </source>
</evidence>
<evidence type="ECO:0000256" key="1">
    <source>
        <dbReference type="SAM" id="MobiDB-lite"/>
    </source>
</evidence>
<dbReference type="AlphaFoldDB" id="A0AAN6LKG0"/>
<accession>A0AAN6LKG0</accession>
<protein>
    <submittedName>
        <fullName evidence="2">Uncharacterized protein</fullName>
    </submittedName>
</protein>
<reference evidence="2 3" key="1">
    <citation type="submission" date="2021-02" db="EMBL/GenBank/DDBJ databases">
        <title>Genome assembly of Pseudopithomyces chartarum.</title>
        <authorList>
            <person name="Jauregui R."/>
            <person name="Singh J."/>
            <person name="Voisey C."/>
        </authorList>
    </citation>
    <scope>NUCLEOTIDE SEQUENCE [LARGE SCALE GENOMIC DNA]</scope>
    <source>
        <strain evidence="2 3">AGR01</strain>
    </source>
</reference>
<proteinExistence type="predicted"/>
<name>A0AAN6LKG0_9PLEO</name>
<feature type="compositionally biased region" description="Polar residues" evidence="1">
    <location>
        <begin position="114"/>
        <end position="130"/>
    </location>
</feature>
<gene>
    <name evidence="2" type="ORF">GRF29_1536g63043</name>
</gene>
<organism evidence="2 3">
    <name type="scientific">Pseudopithomyces chartarum</name>
    <dbReference type="NCBI Taxonomy" id="1892770"/>
    <lineage>
        <taxon>Eukaryota</taxon>
        <taxon>Fungi</taxon>
        <taxon>Dikarya</taxon>
        <taxon>Ascomycota</taxon>
        <taxon>Pezizomycotina</taxon>
        <taxon>Dothideomycetes</taxon>
        <taxon>Pleosporomycetidae</taxon>
        <taxon>Pleosporales</taxon>
        <taxon>Massarineae</taxon>
        <taxon>Didymosphaeriaceae</taxon>
        <taxon>Pseudopithomyces</taxon>
    </lineage>
</organism>
<dbReference type="Proteomes" id="UP001280581">
    <property type="component" value="Unassembled WGS sequence"/>
</dbReference>
<evidence type="ECO:0000313" key="2">
    <source>
        <dbReference type="EMBL" id="KAK3196936.1"/>
    </source>
</evidence>
<keyword evidence="3" id="KW-1185">Reference proteome</keyword>
<feature type="region of interest" description="Disordered" evidence="1">
    <location>
        <begin position="196"/>
        <end position="308"/>
    </location>
</feature>
<feature type="compositionally biased region" description="Polar residues" evidence="1">
    <location>
        <begin position="264"/>
        <end position="284"/>
    </location>
</feature>
<feature type="compositionally biased region" description="Polar residues" evidence="1">
    <location>
        <begin position="196"/>
        <end position="224"/>
    </location>
</feature>
<feature type="region of interest" description="Disordered" evidence="1">
    <location>
        <begin position="102"/>
        <end position="136"/>
    </location>
</feature>
<dbReference type="EMBL" id="WVTA01000021">
    <property type="protein sequence ID" value="KAK3196936.1"/>
    <property type="molecule type" value="Genomic_DNA"/>
</dbReference>
<feature type="region of interest" description="Disordered" evidence="1">
    <location>
        <begin position="413"/>
        <end position="456"/>
    </location>
</feature>